<proteinExistence type="predicted"/>
<name>A0A7C4X8F5_UNCW3</name>
<dbReference type="EMBL" id="DTGZ01000053">
    <property type="protein sequence ID" value="HGV97252.1"/>
    <property type="molecule type" value="Genomic_DNA"/>
</dbReference>
<organism evidence="1">
    <name type="scientific">candidate division WOR-3 bacterium</name>
    <dbReference type="NCBI Taxonomy" id="2052148"/>
    <lineage>
        <taxon>Bacteria</taxon>
        <taxon>Bacteria division WOR-3</taxon>
    </lineage>
</organism>
<protein>
    <submittedName>
        <fullName evidence="1">Uncharacterized protein</fullName>
    </submittedName>
</protein>
<evidence type="ECO:0000313" key="1">
    <source>
        <dbReference type="EMBL" id="HGV97252.1"/>
    </source>
</evidence>
<accession>A0A7C4X8F5</accession>
<gene>
    <name evidence="1" type="ORF">ENV60_03020</name>
</gene>
<sequence length="117" mass="13770">MKQLKQYLEEMSQNLQSGDKQVLNARLISLKSAFPFSQYEYILMFLRDKGAITFQQYEELRGKYVSLNPYLDLYGIAPRKFGEIWAHPHIMALDNRFKKPKILIPPIKVNTIYGLKE</sequence>
<reference evidence="1" key="1">
    <citation type="journal article" date="2020" name="mSystems">
        <title>Genome- and Community-Level Interaction Insights into Carbon Utilization and Element Cycling Functions of Hydrothermarchaeota in Hydrothermal Sediment.</title>
        <authorList>
            <person name="Zhou Z."/>
            <person name="Liu Y."/>
            <person name="Xu W."/>
            <person name="Pan J."/>
            <person name="Luo Z.H."/>
            <person name="Li M."/>
        </authorList>
    </citation>
    <scope>NUCLEOTIDE SEQUENCE [LARGE SCALE GENOMIC DNA]</scope>
    <source>
        <strain evidence="1">SpSt-774</strain>
    </source>
</reference>
<comment type="caution">
    <text evidence="1">The sequence shown here is derived from an EMBL/GenBank/DDBJ whole genome shotgun (WGS) entry which is preliminary data.</text>
</comment>
<dbReference type="AlphaFoldDB" id="A0A7C4X8F5"/>